<dbReference type="PANTHER" id="PTHR33295:SF19">
    <property type="entry name" value="ARCHAEAL ATPASE"/>
    <property type="match status" value="1"/>
</dbReference>
<dbReference type="SMART" id="SM00382">
    <property type="entry name" value="AAA"/>
    <property type="match status" value="1"/>
</dbReference>
<accession>A0A098E7M4</accession>
<reference evidence="2" key="1">
    <citation type="submission" date="2014-09" db="EMBL/GenBank/DDBJ databases">
        <authorList>
            <person name="Probst J Alexander"/>
        </authorList>
    </citation>
    <scope>NUCLEOTIDE SEQUENCE</scope>
</reference>
<dbReference type="PANTHER" id="PTHR33295">
    <property type="entry name" value="ATPASE"/>
    <property type="match status" value="1"/>
</dbReference>
<feature type="domain" description="AAA+ ATPase" evidence="1">
    <location>
        <begin position="41"/>
        <end position="157"/>
    </location>
</feature>
<gene>
    <name evidence="2" type="ORF">MSIBF_A1870003</name>
</gene>
<dbReference type="SUPFAM" id="SSF52540">
    <property type="entry name" value="P-loop containing nucleoside triphosphate hydrolases"/>
    <property type="match status" value="1"/>
</dbReference>
<evidence type="ECO:0000259" key="1">
    <source>
        <dbReference type="SMART" id="SM00382"/>
    </source>
</evidence>
<name>A0A098E7M4_9ZZZZ</name>
<dbReference type="InterPro" id="IPR041682">
    <property type="entry name" value="AAA_14"/>
</dbReference>
<dbReference type="InterPro" id="IPR003593">
    <property type="entry name" value="AAA+_ATPase"/>
</dbReference>
<dbReference type="Pfam" id="PF13173">
    <property type="entry name" value="AAA_14"/>
    <property type="match status" value="1"/>
</dbReference>
<protein>
    <recommendedName>
        <fullName evidence="1">AAA+ ATPase domain-containing protein</fullName>
    </recommendedName>
</protein>
<dbReference type="Gene3D" id="3.40.50.300">
    <property type="entry name" value="P-loop containing nucleotide triphosphate hydrolases"/>
    <property type="match status" value="1"/>
</dbReference>
<dbReference type="InterPro" id="IPR025420">
    <property type="entry name" value="DUF4143"/>
</dbReference>
<sequence>MNIETLKEIIVDQEKEIEQIIKEPKIIKRDVTEPYSKFIRKDIIIVITGVRRCGKSVLCHQLLNNKKYKYINFDDERLKGLKADDLNNVLKAFYELYGDVSVILLDEVQNVEGWELFANRLNRMGIEVIVTGSNSMLLSSEMATHITGRHIPLILFPFSFGEFLKYEKIEILKTDFYDSKKASLIKKKLEEYIQIGGFPQVVQNKEISKEYLSSLYDSILLKDIVLRHKVRFSNQLRDISNYLLSNPGEIVSYNRLTNLFEIKNIRTVKQYVSYLKEAYLVCMLNKFSNKPQEIIRSRKKAYPIDVGLTNSVSVISRENKGRKIECIVALELLRRKDRELFYWQDQQGNEVDFIVKKRNDIEELIQVCYDIENEHTKNRELRSLLKGSKELKCPNLSVITWDFESKEETEEKKIAFIPLWKWLLKANNSATNDENSLI</sequence>
<organism evidence="2">
    <name type="scientific">groundwater metagenome</name>
    <dbReference type="NCBI Taxonomy" id="717931"/>
    <lineage>
        <taxon>unclassified sequences</taxon>
        <taxon>metagenomes</taxon>
        <taxon>ecological metagenomes</taxon>
    </lineage>
</organism>
<proteinExistence type="predicted"/>
<dbReference type="EMBL" id="CCXY01000098">
    <property type="protein sequence ID" value="CEG12017.1"/>
    <property type="molecule type" value="Genomic_DNA"/>
</dbReference>
<dbReference type="Pfam" id="PF13635">
    <property type="entry name" value="DUF4143"/>
    <property type="match status" value="1"/>
</dbReference>
<dbReference type="AlphaFoldDB" id="A0A098E7M4"/>
<dbReference type="InterPro" id="IPR027417">
    <property type="entry name" value="P-loop_NTPase"/>
</dbReference>
<evidence type="ECO:0000313" key="2">
    <source>
        <dbReference type="EMBL" id="CEG12017.1"/>
    </source>
</evidence>